<organism evidence="1 2">
    <name type="scientific">Mycena rosella</name>
    <name type="common">Pink bonnet</name>
    <name type="synonym">Agaricus rosellus</name>
    <dbReference type="NCBI Taxonomy" id="1033263"/>
    <lineage>
        <taxon>Eukaryota</taxon>
        <taxon>Fungi</taxon>
        <taxon>Dikarya</taxon>
        <taxon>Basidiomycota</taxon>
        <taxon>Agaricomycotina</taxon>
        <taxon>Agaricomycetes</taxon>
        <taxon>Agaricomycetidae</taxon>
        <taxon>Agaricales</taxon>
        <taxon>Marasmiineae</taxon>
        <taxon>Mycenaceae</taxon>
        <taxon>Mycena</taxon>
    </lineage>
</organism>
<dbReference type="InterPro" id="IPR036397">
    <property type="entry name" value="RNaseH_sf"/>
</dbReference>
<protein>
    <submittedName>
        <fullName evidence="1">Uncharacterized protein</fullName>
    </submittedName>
</protein>
<dbReference type="AlphaFoldDB" id="A0AAD7GDM6"/>
<gene>
    <name evidence="1" type="ORF">B0H17DRAFT_1138950</name>
</gene>
<name>A0AAD7GDM6_MYCRO</name>
<dbReference type="Proteomes" id="UP001221757">
    <property type="component" value="Unassembled WGS sequence"/>
</dbReference>
<keyword evidence="2" id="KW-1185">Reference proteome</keyword>
<dbReference type="InterPro" id="IPR012337">
    <property type="entry name" value="RNaseH-like_sf"/>
</dbReference>
<sequence length="326" mass="36097">MWKIKAMPKELKRILESAEIKKTGGGLTRDITAVWDDLRIEMRNLMDVGMMAKLVLAEKYPKMAYGKLGEILKTQSKDGSGINHSRDNTRMHMMRETNEDFHTNIHWCIEDMEPSSQGSRVITIVGLCAQYAGSMLCLSGVLRSSQVFARPSSFIFLHHGSIKTGSAWHCCKDNEFIKTLHAVKWGPGCKNELDARQLRWMYFFFSLFLFPIHASAEGLDVEASGLLRGTLGGAEWTGLGNLALKTSGEDILGFDLPKDLSASDWSSASLTEQQIEFAKDAALDAIVSLKLYEVLVDALKRKSERIGQGIPTHGIALTAGLASQLD</sequence>
<comment type="caution">
    <text evidence="1">The sequence shown here is derived from an EMBL/GenBank/DDBJ whole genome shotgun (WGS) entry which is preliminary data.</text>
</comment>
<dbReference type="SUPFAM" id="SSF53098">
    <property type="entry name" value="Ribonuclease H-like"/>
    <property type="match status" value="1"/>
</dbReference>
<dbReference type="EMBL" id="JARKIE010000127">
    <property type="protein sequence ID" value="KAJ7679810.1"/>
    <property type="molecule type" value="Genomic_DNA"/>
</dbReference>
<evidence type="ECO:0000313" key="2">
    <source>
        <dbReference type="Proteomes" id="UP001221757"/>
    </source>
</evidence>
<evidence type="ECO:0000313" key="1">
    <source>
        <dbReference type="EMBL" id="KAJ7679810.1"/>
    </source>
</evidence>
<proteinExistence type="predicted"/>
<dbReference type="GO" id="GO:0003676">
    <property type="term" value="F:nucleic acid binding"/>
    <property type="evidence" value="ECO:0007669"/>
    <property type="project" value="InterPro"/>
</dbReference>
<reference evidence="1" key="1">
    <citation type="submission" date="2023-03" db="EMBL/GenBank/DDBJ databases">
        <title>Massive genome expansion in bonnet fungi (Mycena s.s.) driven by repeated elements and novel gene families across ecological guilds.</title>
        <authorList>
            <consortium name="Lawrence Berkeley National Laboratory"/>
            <person name="Harder C.B."/>
            <person name="Miyauchi S."/>
            <person name="Viragh M."/>
            <person name="Kuo A."/>
            <person name="Thoen E."/>
            <person name="Andreopoulos B."/>
            <person name="Lu D."/>
            <person name="Skrede I."/>
            <person name="Drula E."/>
            <person name="Henrissat B."/>
            <person name="Morin E."/>
            <person name="Kohler A."/>
            <person name="Barry K."/>
            <person name="LaButti K."/>
            <person name="Morin E."/>
            <person name="Salamov A."/>
            <person name="Lipzen A."/>
            <person name="Mereny Z."/>
            <person name="Hegedus B."/>
            <person name="Baldrian P."/>
            <person name="Stursova M."/>
            <person name="Weitz H."/>
            <person name="Taylor A."/>
            <person name="Grigoriev I.V."/>
            <person name="Nagy L.G."/>
            <person name="Martin F."/>
            <person name="Kauserud H."/>
        </authorList>
    </citation>
    <scope>NUCLEOTIDE SEQUENCE</scope>
    <source>
        <strain evidence="1">CBHHK067</strain>
    </source>
</reference>
<accession>A0AAD7GDM6</accession>
<dbReference type="Gene3D" id="3.30.420.10">
    <property type="entry name" value="Ribonuclease H-like superfamily/Ribonuclease H"/>
    <property type="match status" value="2"/>
</dbReference>